<dbReference type="PIRSF" id="PIRSF001589">
    <property type="entry name" value="Asn_synthetase_glu-h"/>
    <property type="match status" value="1"/>
</dbReference>
<dbReference type="SUPFAM" id="SSF52402">
    <property type="entry name" value="Adenine nucleotide alpha hydrolases-like"/>
    <property type="match status" value="1"/>
</dbReference>
<dbReference type="EMBL" id="OU899035">
    <property type="protein sequence ID" value="CAH1724564.1"/>
    <property type="molecule type" value="Genomic_DNA"/>
</dbReference>
<evidence type="ECO:0000259" key="16">
    <source>
        <dbReference type="PROSITE" id="PS51278"/>
    </source>
</evidence>
<dbReference type="InterPro" id="IPR017932">
    <property type="entry name" value="GATase_2_dom"/>
</dbReference>
<keyword evidence="18" id="KW-1185">Reference proteome</keyword>
<dbReference type="GO" id="GO:0006529">
    <property type="term" value="P:asparagine biosynthetic process"/>
    <property type="evidence" value="ECO:0007669"/>
    <property type="project" value="UniProtKB-KW"/>
</dbReference>
<dbReference type="Pfam" id="PF13537">
    <property type="entry name" value="GATase_7"/>
    <property type="match status" value="1"/>
</dbReference>
<keyword evidence="9 13" id="KW-0315">Glutamine amidotransferase</keyword>
<dbReference type="GO" id="GO:0004066">
    <property type="term" value="F:asparagine synthase (glutamine-hydrolyzing) activity"/>
    <property type="evidence" value="ECO:0007669"/>
    <property type="project" value="UniProtKB-EC"/>
</dbReference>
<organism evidence="17 18">
    <name type="scientific">Aphis gossypii</name>
    <name type="common">Cotton aphid</name>
    <dbReference type="NCBI Taxonomy" id="80765"/>
    <lineage>
        <taxon>Eukaryota</taxon>
        <taxon>Metazoa</taxon>
        <taxon>Ecdysozoa</taxon>
        <taxon>Arthropoda</taxon>
        <taxon>Hexapoda</taxon>
        <taxon>Insecta</taxon>
        <taxon>Pterygota</taxon>
        <taxon>Neoptera</taxon>
        <taxon>Paraneoptera</taxon>
        <taxon>Hemiptera</taxon>
        <taxon>Sternorrhyncha</taxon>
        <taxon>Aphidomorpha</taxon>
        <taxon>Aphidoidea</taxon>
        <taxon>Aphididae</taxon>
        <taxon>Aphidini</taxon>
        <taxon>Aphis</taxon>
        <taxon>Aphis</taxon>
    </lineage>
</organism>
<evidence type="ECO:0000256" key="2">
    <source>
        <dbReference type="ARBA" id="ARBA00012737"/>
    </source>
</evidence>
<dbReference type="Gene3D" id="3.40.50.620">
    <property type="entry name" value="HUPs"/>
    <property type="match status" value="1"/>
</dbReference>
<evidence type="ECO:0000256" key="9">
    <source>
        <dbReference type="ARBA" id="ARBA00022962"/>
    </source>
</evidence>
<feature type="domain" description="Glutamine amidotransferase type-2" evidence="16">
    <location>
        <begin position="2"/>
        <end position="193"/>
    </location>
</feature>
<dbReference type="EC" id="6.3.5.4" evidence="2"/>
<evidence type="ECO:0000256" key="13">
    <source>
        <dbReference type="PIRSR" id="PIRSR001589-1"/>
    </source>
</evidence>
<evidence type="ECO:0000256" key="3">
    <source>
        <dbReference type="ARBA" id="ARBA00021389"/>
    </source>
</evidence>
<sequence length="556" mass="63374">MCGIWALFGVDVHSISKYDKTFSKIQHRGPDAWRLEYDLKVKNICLGFHRLAIIDSLYGMQPMKLHKFPFVSMICNGEIFNWKQLGEKHGFNYETQCDVESVLQLYGSFGIEETLKQLDAEYAFCLVDSLKKKVFIARDPYGVRPLFYLSSSNGILGVSSEAKGLTCLIDELGLTEWEMKPFPPGHIAEYSILSDGKLELISLNRFFKIEEPILPPVPLEKGLDKENVHANIRNLLTQAVEKRMMSNRRIGCLLSGGLDSSLIAAILVKLSKEKGLPYPIQTFSVGMADSPDILAARQVAKHIGSEHHEVLFTAEDVLSVLDKVIYTLETADITTIRASCGMYLVSRYISQNTDTVVLCSGEGADEVAQGYIYFRDAPTPDHAHNESLRLLGDIFMYDGLRADRTTAAHGLELRVPFLDLRFTQYFLSLPKEMRQPQNKIEKHLLRSAFDGTGLLPNEVLWRHKEAFSDGVTTVKKSLFNIIQEWIDPKYTEEDLKLATVKYQHCPPNSKESLYYRDMFEKHYEGLSSKFMPYFWMPMWTQVKDPSARFIQHYAAK</sequence>
<evidence type="ECO:0000256" key="4">
    <source>
        <dbReference type="ARBA" id="ARBA00022598"/>
    </source>
</evidence>
<dbReference type="InterPro" id="IPR006426">
    <property type="entry name" value="Asn_synth_AEB"/>
</dbReference>
<evidence type="ECO:0000313" key="18">
    <source>
        <dbReference type="Proteomes" id="UP001154329"/>
    </source>
</evidence>
<dbReference type="CDD" id="cd01991">
    <property type="entry name" value="Asn_synthase_B_C"/>
    <property type="match status" value="1"/>
</dbReference>
<evidence type="ECO:0000256" key="5">
    <source>
        <dbReference type="ARBA" id="ARBA00022605"/>
    </source>
</evidence>
<feature type="active site" description="For GATase activity" evidence="13">
    <location>
        <position position="2"/>
    </location>
</feature>
<dbReference type="GO" id="GO:0005829">
    <property type="term" value="C:cytosol"/>
    <property type="evidence" value="ECO:0007669"/>
    <property type="project" value="TreeGrafter"/>
</dbReference>
<accession>A0A9P0J153</accession>
<dbReference type="AlphaFoldDB" id="A0A9P0J153"/>
<feature type="binding site" evidence="14">
    <location>
        <begin position="360"/>
        <end position="361"/>
    </location>
    <ligand>
        <name>ATP</name>
        <dbReference type="ChEBI" id="CHEBI:30616"/>
    </ligand>
</feature>
<feature type="binding site" evidence="14">
    <location>
        <position position="98"/>
    </location>
    <ligand>
        <name>L-glutamine</name>
        <dbReference type="ChEBI" id="CHEBI:58359"/>
    </ligand>
</feature>
<dbReference type="FunFam" id="3.40.50.620:FF:000090">
    <property type="entry name" value="asparagine synthetase [glutamine-hydrolyzing]"/>
    <property type="match status" value="1"/>
</dbReference>
<comment type="catalytic activity">
    <reaction evidence="11">
        <text>L-aspartate + L-glutamine + ATP + H2O = L-asparagine + L-glutamate + AMP + diphosphate + H(+)</text>
        <dbReference type="Rhea" id="RHEA:12228"/>
        <dbReference type="ChEBI" id="CHEBI:15377"/>
        <dbReference type="ChEBI" id="CHEBI:15378"/>
        <dbReference type="ChEBI" id="CHEBI:29985"/>
        <dbReference type="ChEBI" id="CHEBI:29991"/>
        <dbReference type="ChEBI" id="CHEBI:30616"/>
        <dbReference type="ChEBI" id="CHEBI:33019"/>
        <dbReference type="ChEBI" id="CHEBI:58048"/>
        <dbReference type="ChEBI" id="CHEBI:58359"/>
        <dbReference type="ChEBI" id="CHEBI:456215"/>
        <dbReference type="EC" id="6.3.5.4"/>
    </reaction>
</comment>
<dbReference type="Gene3D" id="3.60.20.10">
    <property type="entry name" value="Glutamine Phosphoribosylpyrophosphate, subunit 1, domain 1"/>
    <property type="match status" value="1"/>
</dbReference>
<comment type="pathway">
    <text evidence="1">Amino-acid biosynthesis; L-asparagine biosynthesis; L-asparagine from L-aspartate (L-Gln route): step 1/1.</text>
</comment>
<evidence type="ECO:0000256" key="14">
    <source>
        <dbReference type="PIRSR" id="PIRSR001589-2"/>
    </source>
</evidence>
<proteinExistence type="predicted"/>
<reference evidence="17" key="2">
    <citation type="submission" date="2022-10" db="EMBL/GenBank/DDBJ databases">
        <authorList>
            <consortium name="ENA_rothamsted_submissions"/>
            <consortium name="culmorum"/>
            <person name="King R."/>
        </authorList>
    </citation>
    <scope>NUCLEOTIDE SEQUENCE</scope>
</reference>
<dbReference type="PANTHER" id="PTHR11772">
    <property type="entry name" value="ASPARAGINE SYNTHETASE"/>
    <property type="match status" value="1"/>
</dbReference>
<evidence type="ECO:0000256" key="15">
    <source>
        <dbReference type="PIRSR" id="PIRSR001589-3"/>
    </source>
</evidence>
<evidence type="ECO:0000313" key="17">
    <source>
        <dbReference type="EMBL" id="CAH1724564.1"/>
    </source>
</evidence>
<dbReference type="InterPro" id="IPR014729">
    <property type="entry name" value="Rossmann-like_a/b/a_fold"/>
</dbReference>
<dbReference type="PROSITE" id="PS51278">
    <property type="entry name" value="GATASE_TYPE_2"/>
    <property type="match status" value="1"/>
</dbReference>
<gene>
    <name evidence="17" type="ORF">APHIGO_LOCUS5826</name>
</gene>
<dbReference type="NCBIfam" id="TIGR01536">
    <property type="entry name" value="asn_synth_AEB"/>
    <property type="match status" value="1"/>
</dbReference>
<keyword evidence="5 13" id="KW-0028">Amino-acid biosynthesis</keyword>
<dbReference type="InterPro" id="IPR033738">
    <property type="entry name" value="AsnB_N"/>
</dbReference>
<keyword evidence="6 12" id="KW-0547">Nucleotide-binding</keyword>
<dbReference type="CDD" id="cd00712">
    <property type="entry name" value="AsnB"/>
    <property type="match status" value="1"/>
</dbReference>
<evidence type="ECO:0000256" key="6">
    <source>
        <dbReference type="ARBA" id="ARBA00022741"/>
    </source>
</evidence>
<keyword evidence="4" id="KW-0436">Ligase</keyword>
<feature type="binding site" evidence="14">
    <location>
        <position position="253"/>
    </location>
    <ligand>
        <name>ATP</name>
        <dbReference type="ChEBI" id="CHEBI:30616"/>
    </ligand>
</feature>
<keyword evidence="7 12" id="KW-0067">ATP-binding</keyword>
<reference evidence="17" key="1">
    <citation type="submission" date="2022-02" db="EMBL/GenBank/DDBJ databases">
        <authorList>
            <person name="King R."/>
        </authorList>
    </citation>
    <scope>NUCLEOTIDE SEQUENCE</scope>
</reference>
<evidence type="ECO:0000256" key="8">
    <source>
        <dbReference type="ARBA" id="ARBA00022888"/>
    </source>
</evidence>
<dbReference type="InterPro" id="IPR050795">
    <property type="entry name" value="Asn_Synthetase"/>
</dbReference>
<dbReference type="SUPFAM" id="SSF56235">
    <property type="entry name" value="N-terminal nucleophile aminohydrolases (Ntn hydrolases)"/>
    <property type="match status" value="1"/>
</dbReference>
<feature type="binding site" evidence="14">
    <location>
        <position position="285"/>
    </location>
    <ligand>
        <name>ATP</name>
        <dbReference type="ChEBI" id="CHEBI:30616"/>
    </ligand>
</feature>
<evidence type="ECO:0000256" key="1">
    <source>
        <dbReference type="ARBA" id="ARBA00005187"/>
    </source>
</evidence>
<evidence type="ECO:0000256" key="12">
    <source>
        <dbReference type="PIRNR" id="PIRNR001589"/>
    </source>
</evidence>
<protein>
    <recommendedName>
        <fullName evidence="3">Asparagine synthetase [glutamine-hydrolyzing]</fullName>
        <ecNumber evidence="2">6.3.5.4</ecNumber>
    </recommendedName>
    <alternativeName>
        <fullName evidence="10">Glutamine-dependent asparagine synthetase</fullName>
    </alternativeName>
</protein>
<keyword evidence="8 13" id="KW-0061">Asparagine biosynthesis</keyword>
<dbReference type="Pfam" id="PF00733">
    <property type="entry name" value="Asn_synthase"/>
    <property type="match status" value="1"/>
</dbReference>
<dbReference type="InterPro" id="IPR029055">
    <property type="entry name" value="Ntn_hydrolases_N"/>
</dbReference>
<name>A0A9P0J153_APHGO</name>
<dbReference type="InterPro" id="IPR001962">
    <property type="entry name" value="Asn_synthase"/>
</dbReference>
<feature type="site" description="Important for beta-aspartyl-AMP intermediate formation" evidence="15">
    <location>
        <position position="362"/>
    </location>
</feature>
<dbReference type="GO" id="GO:0005524">
    <property type="term" value="F:ATP binding"/>
    <property type="evidence" value="ECO:0007669"/>
    <property type="project" value="UniProtKB-KW"/>
</dbReference>
<evidence type="ECO:0000256" key="11">
    <source>
        <dbReference type="ARBA" id="ARBA00048741"/>
    </source>
</evidence>
<evidence type="ECO:0000256" key="7">
    <source>
        <dbReference type="ARBA" id="ARBA00022840"/>
    </source>
</evidence>
<dbReference type="PANTHER" id="PTHR11772:SF23">
    <property type="entry name" value="ASPARAGINE SYNTHETASE [GLUTAMINE-HYDROLYZING]"/>
    <property type="match status" value="1"/>
</dbReference>
<evidence type="ECO:0000256" key="10">
    <source>
        <dbReference type="ARBA" id="ARBA00030234"/>
    </source>
</evidence>
<dbReference type="Proteomes" id="UP001154329">
    <property type="component" value="Chromosome 2"/>
</dbReference>